<sequence length="369" mass="40618">MPLASRRPQGTLRRVWRVVPVASSEFVAPAAPLPPWLFAAFHNHVPHGVGPVETKERPGTKMAQKGRMRRNEVEELREKVPCAAVLDKAGFVVDLRESTRRAVKYRRDGDIIIVIHEGRGWFDPLGETDAKGDVFSLVEHLAGVGFAEGLLHVADLVGYQPAKPAWERAARERSRSQTVSGRWLARRRPWPSSRTWQYLTGERLLSAAAVRDAIRQDRLREGPHGSMWAAHVDDDGAVTGWEERGPQWRGFASGGAKVLFRLGRLDAQRVCVAEAAIDAMSLAEFEGGSDACLYLSTGGGWATATEAAIRALAERRGTLLVAATDSNPQGDAYARRIKSIADEVGCGYERLRPADDWNEDLKAMKKKGG</sequence>
<dbReference type="InterPro" id="IPR025054">
    <property type="entry name" value="DUF3991"/>
</dbReference>
<dbReference type="PATRIC" id="fig|363754.4.peg.6690"/>
<geneLocation type="plasmid" evidence="2">
    <name>pPRF81a</name>
</geneLocation>
<reference evidence="2 3" key="1">
    <citation type="journal article" date="2012" name="BMC Genomics">
        <title>Genomic basis of broad host range and environmental adaptability of Rhizobium tropici CIAT 899 and Rhizobium sp. PRF 81 which are used in inoculants for common bean (Phaseolus vulgaris L.).</title>
        <authorList>
            <person name="Ormeno-Orrillo E."/>
            <person name="Menna P."/>
            <person name="Almeida L.G."/>
            <person name="Ollero F.J."/>
            <person name="Nicolas M.F."/>
            <person name="Pains Rodrigues E."/>
            <person name="Shigueyoshi Nakatani A."/>
            <person name="Silva Batista J.S."/>
            <person name="Oliveira Chueire L.M."/>
            <person name="Souza R.C."/>
            <person name="Ribeiro Vasconcelos A.T."/>
            <person name="Megias M."/>
            <person name="Hungria M."/>
            <person name="Martinez-Romero E."/>
        </authorList>
    </citation>
    <scope>NUCLEOTIDE SEQUENCE [LARGE SCALE GENOMIC DNA]</scope>
    <source>
        <strain evidence="2 3">PRF 81</strain>
        <plasmid evidence="2">pPRF81a</plasmid>
    </source>
</reference>
<evidence type="ECO:0000313" key="3">
    <source>
        <dbReference type="Proteomes" id="UP000012429"/>
    </source>
</evidence>
<organism evidence="2 3">
    <name type="scientific">Rhizobium freirei PRF 81</name>
    <dbReference type="NCBI Taxonomy" id="363754"/>
    <lineage>
        <taxon>Bacteria</taxon>
        <taxon>Pseudomonadati</taxon>
        <taxon>Pseudomonadota</taxon>
        <taxon>Alphaproteobacteria</taxon>
        <taxon>Hyphomicrobiales</taxon>
        <taxon>Rhizobiaceae</taxon>
        <taxon>Rhizobium/Agrobacterium group</taxon>
        <taxon>Rhizobium</taxon>
    </lineage>
</organism>
<dbReference type="PIRSF" id="PIRSF036054">
    <property type="entry name" value="UCP036054"/>
    <property type="match status" value="1"/>
</dbReference>
<dbReference type="InterPro" id="IPR017041">
    <property type="entry name" value="UCP036054"/>
</dbReference>
<dbReference type="Proteomes" id="UP000012429">
    <property type="component" value="Unassembled WGS sequence"/>
</dbReference>
<accession>N6UY30</accession>
<keyword evidence="3" id="KW-1185">Reference proteome</keyword>
<name>N6UY30_9HYPH</name>
<dbReference type="AlphaFoldDB" id="N6UY30"/>
<proteinExistence type="predicted"/>
<dbReference type="Pfam" id="PF13155">
    <property type="entry name" value="Toprim_2"/>
    <property type="match status" value="1"/>
</dbReference>
<gene>
    <name evidence="2" type="ORF">RHSP_40973</name>
</gene>
<protein>
    <recommendedName>
        <fullName evidence="1">DUF3991 domain-containing protein</fullName>
    </recommendedName>
</protein>
<keyword evidence="2" id="KW-0614">Plasmid</keyword>
<comment type="caution">
    <text evidence="2">The sequence shown here is derived from an EMBL/GenBank/DDBJ whole genome shotgun (WGS) entry which is preliminary data.</text>
</comment>
<dbReference type="Pfam" id="PF13154">
    <property type="entry name" value="DUF3991"/>
    <property type="match status" value="1"/>
</dbReference>
<dbReference type="Gene3D" id="3.40.1360.10">
    <property type="match status" value="1"/>
</dbReference>
<feature type="domain" description="DUF3991" evidence="1">
    <location>
        <begin position="197"/>
        <end position="264"/>
    </location>
</feature>
<evidence type="ECO:0000259" key="1">
    <source>
        <dbReference type="Pfam" id="PF13154"/>
    </source>
</evidence>
<dbReference type="CDD" id="cd00188">
    <property type="entry name" value="TOPRIM"/>
    <property type="match status" value="1"/>
</dbReference>
<dbReference type="EMBL" id="AQHN01000095">
    <property type="protein sequence ID" value="ENN83787.1"/>
    <property type="molecule type" value="Genomic_DNA"/>
</dbReference>
<evidence type="ECO:0000313" key="2">
    <source>
        <dbReference type="EMBL" id="ENN83787.1"/>
    </source>
</evidence>